<organism evidence="4 5">
    <name type="scientific">Pseudogemmatithrix spongiicola</name>
    <dbReference type="NCBI Taxonomy" id="3062599"/>
    <lineage>
        <taxon>Bacteria</taxon>
        <taxon>Pseudomonadati</taxon>
        <taxon>Gemmatimonadota</taxon>
        <taxon>Gemmatimonadia</taxon>
        <taxon>Gemmatimonadales</taxon>
        <taxon>Gemmatimonadaceae</taxon>
        <taxon>Pseudogemmatithrix</taxon>
    </lineage>
</organism>
<reference evidence="4" key="1">
    <citation type="submission" date="2023-07" db="EMBL/GenBank/DDBJ databases">
        <authorList>
            <person name="Haufschild T."/>
            <person name="Kallscheuer N."/>
            <person name="Hammer J."/>
            <person name="Kohn T."/>
            <person name="Kabuu M."/>
            <person name="Jogler M."/>
            <person name="Wohfarth N."/>
            <person name="Heuer A."/>
            <person name="Rohde M."/>
            <person name="van Teeseling M.C.F."/>
            <person name="Jogler C."/>
        </authorList>
    </citation>
    <scope>NUCLEOTIDE SEQUENCE</scope>
    <source>
        <strain evidence="3">Strain 138</strain>
        <strain evidence="4">Strain 318</strain>
    </source>
</reference>
<name>A0AA49K2D2_9BACT</name>
<dbReference type="AlphaFoldDB" id="A0AA49K2D2"/>
<evidence type="ECO:0008006" key="6">
    <source>
        <dbReference type="Google" id="ProtNLM"/>
    </source>
</evidence>
<evidence type="ECO:0000313" key="5">
    <source>
        <dbReference type="Proteomes" id="UP001229955"/>
    </source>
</evidence>
<dbReference type="EMBL" id="CP130612">
    <property type="protein sequence ID" value="WKW13027.1"/>
    <property type="molecule type" value="Genomic_DNA"/>
</dbReference>
<protein>
    <recommendedName>
        <fullName evidence="6">Lipoprotein</fullName>
    </recommendedName>
</protein>
<dbReference type="KEGG" id="pspc:Strain318_002340"/>
<evidence type="ECO:0000313" key="3">
    <source>
        <dbReference type="EMBL" id="WKW13027.1"/>
    </source>
</evidence>
<feature type="signal peptide" evidence="2">
    <location>
        <begin position="1"/>
        <end position="21"/>
    </location>
</feature>
<evidence type="ECO:0000256" key="2">
    <source>
        <dbReference type="SAM" id="SignalP"/>
    </source>
</evidence>
<dbReference type="Proteomes" id="UP001229955">
    <property type="component" value="Chromosome"/>
</dbReference>
<evidence type="ECO:0000313" key="4">
    <source>
        <dbReference type="EMBL" id="WKW15933.1"/>
    </source>
</evidence>
<proteinExistence type="predicted"/>
<keyword evidence="5" id="KW-1185">Reference proteome</keyword>
<accession>A0AA49K2D2</accession>
<keyword evidence="2" id="KW-0732">Signal</keyword>
<feature type="compositionally biased region" description="Basic and acidic residues" evidence="1">
    <location>
        <begin position="209"/>
        <end position="219"/>
    </location>
</feature>
<feature type="chain" id="PRO_5041344989" description="Lipoprotein" evidence="2">
    <location>
        <begin position="22"/>
        <end position="219"/>
    </location>
</feature>
<accession>A0AA49JVX8</accession>
<evidence type="ECO:0000256" key="1">
    <source>
        <dbReference type="SAM" id="MobiDB-lite"/>
    </source>
</evidence>
<gene>
    <name evidence="3" type="ORF">Strain138_002341</name>
    <name evidence="4" type="ORF">Strain318_002340</name>
</gene>
<feature type="region of interest" description="Disordered" evidence="1">
    <location>
        <begin position="194"/>
        <end position="219"/>
    </location>
</feature>
<dbReference type="RefSeq" id="WP_367885890.1">
    <property type="nucleotide sequence ID" value="NZ_CP130612.1"/>
</dbReference>
<dbReference type="EMBL" id="CP130613">
    <property type="protein sequence ID" value="WKW15933.1"/>
    <property type="molecule type" value="Genomic_DNA"/>
</dbReference>
<sequence length="219" mass="24287">MRTTMQRRALAGLALALAAGAATGCGERRDIADLAANLAPYDQLRGMNIAELRAGQVRAMRRAVERSPLEGYRERIGEWDVVYSVQGYDGTGDESWPREDVQVLEVEATQQLASDSAAMAAWFETATKMRNETGATPHCLSVQGSGFALTVVEFDRGGNWRLAVTYAPSVRLRNRQVLSARTAVAVRRFSLRERFPQQGQPNPDSLPTWKDEPEECRFP</sequence>
<dbReference type="PROSITE" id="PS51257">
    <property type="entry name" value="PROKAR_LIPOPROTEIN"/>
    <property type="match status" value="1"/>
</dbReference>